<organism evidence="4 5">
    <name type="scientific">Schizothecium vesticola</name>
    <dbReference type="NCBI Taxonomy" id="314040"/>
    <lineage>
        <taxon>Eukaryota</taxon>
        <taxon>Fungi</taxon>
        <taxon>Dikarya</taxon>
        <taxon>Ascomycota</taxon>
        <taxon>Pezizomycotina</taxon>
        <taxon>Sordariomycetes</taxon>
        <taxon>Sordariomycetidae</taxon>
        <taxon>Sordariales</taxon>
        <taxon>Schizotheciaceae</taxon>
        <taxon>Schizothecium</taxon>
    </lineage>
</organism>
<evidence type="ECO:0000313" key="5">
    <source>
        <dbReference type="Proteomes" id="UP001172155"/>
    </source>
</evidence>
<evidence type="ECO:0000259" key="3">
    <source>
        <dbReference type="PROSITE" id="PS50048"/>
    </source>
</evidence>
<feature type="region of interest" description="Disordered" evidence="2">
    <location>
        <begin position="84"/>
        <end position="116"/>
    </location>
</feature>
<dbReference type="EMBL" id="JAUKUD010000003">
    <property type="protein sequence ID" value="KAK0750315.1"/>
    <property type="molecule type" value="Genomic_DNA"/>
</dbReference>
<dbReference type="PANTHER" id="PTHR47657">
    <property type="entry name" value="STEROL REGULATORY ELEMENT-BINDING PROTEIN ECM22"/>
    <property type="match status" value="1"/>
</dbReference>
<dbReference type="CDD" id="cd00067">
    <property type="entry name" value="GAL4"/>
    <property type="match status" value="1"/>
</dbReference>
<dbReference type="InterPro" id="IPR036864">
    <property type="entry name" value="Zn2-C6_fun-type_DNA-bd_sf"/>
</dbReference>
<feature type="compositionally biased region" description="Low complexity" evidence="2">
    <location>
        <begin position="90"/>
        <end position="111"/>
    </location>
</feature>
<dbReference type="AlphaFoldDB" id="A0AA40K924"/>
<accession>A0AA40K924</accession>
<dbReference type="SMART" id="SM00066">
    <property type="entry name" value="GAL4"/>
    <property type="match status" value="1"/>
</dbReference>
<dbReference type="Gene3D" id="4.10.240.10">
    <property type="entry name" value="Zn(2)-C6 fungal-type DNA-binding domain"/>
    <property type="match status" value="1"/>
</dbReference>
<name>A0AA40K924_9PEZI</name>
<comment type="caution">
    <text evidence="4">The sequence shown here is derived from an EMBL/GenBank/DDBJ whole genome shotgun (WGS) entry which is preliminary data.</text>
</comment>
<dbReference type="InterPro" id="IPR052400">
    <property type="entry name" value="Zn2-C6_fungal_TF"/>
</dbReference>
<gene>
    <name evidence="4" type="ORF">B0T18DRAFT_445951</name>
</gene>
<proteinExistence type="predicted"/>
<feature type="region of interest" description="Disordered" evidence="2">
    <location>
        <begin position="1"/>
        <end position="42"/>
    </location>
</feature>
<dbReference type="GO" id="GO:0000981">
    <property type="term" value="F:DNA-binding transcription factor activity, RNA polymerase II-specific"/>
    <property type="evidence" value="ECO:0007669"/>
    <property type="project" value="InterPro"/>
</dbReference>
<dbReference type="Proteomes" id="UP001172155">
    <property type="component" value="Unassembled WGS sequence"/>
</dbReference>
<dbReference type="Pfam" id="PF00172">
    <property type="entry name" value="Zn_clus"/>
    <property type="match status" value="1"/>
</dbReference>
<dbReference type="SUPFAM" id="SSF57701">
    <property type="entry name" value="Zn2/Cys6 DNA-binding domain"/>
    <property type="match status" value="1"/>
</dbReference>
<dbReference type="InterPro" id="IPR021858">
    <property type="entry name" value="Fun_TF"/>
</dbReference>
<reference evidence="4" key="1">
    <citation type="submission" date="2023-06" db="EMBL/GenBank/DDBJ databases">
        <title>Genome-scale phylogeny and comparative genomics of the fungal order Sordariales.</title>
        <authorList>
            <consortium name="Lawrence Berkeley National Laboratory"/>
            <person name="Hensen N."/>
            <person name="Bonometti L."/>
            <person name="Westerberg I."/>
            <person name="Brannstrom I.O."/>
            <person name="Guillou S."/>
            <person name="Cros-Aarteil S."/>
            <person name="Calhoun S."/>
            <person name="Haridas S."/>
            <person name="Kuo A."/>
            <person name="Mondo S."/>
            <person name="Pangilinan J."/>
            <person name="Riley R."/>
            <person name="LaButti K."/>
            <person name="Andreopoulos B."/>
            <person name="Lipzen A."/>
            <person name="Chen C."/>
            <person name="Yanf M."/>
            <person name="Daum C."/>
            <person name="Ng V."/>
            <person name="Clum A."/>
            <person name="Steindorff A."/>
            <person name="Ohm R."/>
            <person name="Martin F."/>
            <person name="Silar P."/>
            <person name="Natvig D."/>
            <person name="Lalanne C."/>
            <person name="Gautier V."/>
            <person name="Ament-velasquez S.L."/>
            <person name="Kruys A."/>
            <person name="Hutchinson M.I."/>
            <person name="Powell A.J."/>
            <person name="Barry K."/>
            <person name="Miller A.N."/>
            <person name="Grigoriev I.V."/>
            <person name="Debuchy R."/>
            <person name="Gladieux P."/>
            <person name="Thoren M.H."/>
            <person name="Johannesson H."/>
        </authorList>
    </citation>
    <scope>NUCLEOTIDE SEQUENCE</scope>
    <source>
        <strain evidence="4">SMH3187-1</strain>
    </source>
</reference>
<dbReference type="PROSITE" id="PS50048">
    <property type="entry name" value="ZN2_CY6_FUNGAL_2"/>
    <property type="match status" value="1"/>
</dbReference>
<evidence type="ECO:0000256" key="1">
    <source>
        <dbReference type="ARBA" id="ARBA00023242"/>
    </source>
</evidence>
<feature type="compositionally biased region" description="Low complexity" evidence="2">
    <location>
        <begin position="17"/>
        <end position="28"/>
    </location>
</feature>
<dbReference type="Pfam" id="PF11951">
    <property type="entry name" value="Fungal_trans_2"/>
    <property type="match status" value="1"/>
</dbReference>
<dbReference type="GO" id="GO:0008270">
    <property type="term" value="F:zinc ion binding"/>
    <property type="evidence" value="ECO:0007669"/>
    <property type="project" value="InterPro"/>
</dbReference>
<sequence>MPGVSKAPEPAVPGEPPENGVENPLPSSSVPPLPARRTHRKSRTGCAICKRRKIKCDERHPACLNCISHGVECPFLTANTTTLPQKRAAPSPISSSSQTPTSLSQTPLLTPAQPDGENDELPLLELELLHNFTTLTYSTLAADPGICDFWRVTVVQLGLKCDYIMRAVLAISALHLAHHRPDRREYYLAKGVLFHQRASRSASSFFNSPYGISNLDDAVNLFLFSMLTLYFALASPRRSLDDGSFSISDNDPTSTFPDWAFLVRGSKSISSVLGSAGAGTALAPFLAYGEGRWLAIRDPGISNPSTPATPHPTPDYFKYRQQSLHRRPSTALPGVANLRALVAAVDPPPSPSHLATYAHALDELELALVARTSGQQGGDGGDVLDAMIWMWEVSDSLMPLLKPSQQPATTEGPAQEAVAIFAHYSLLLKYHESHWWLWGWAEHVLSRAWAMLDEEHRGWIEWPMTEVGWVPPATGEVQQVHGAVLSVL</sequence>
<dbReference type="InterPro" id="IPR001138">
    <property type="entry name" value="Zn2Cys6_DnaBD"/>
</dbReference>
<feature type="domain" description="Zn(2)-C6 fungal-type" evidence="3">
    <location>
        <begin position="45"/>
        <end position="75"/>
    </location>
</feature>
<evidence type="ECO:0000256" key="2">
    <source>
        <dbReference type="SAM" id="MobiDB-lite"/>
    </source>
</evidence>
<protein>
    <recommendedName>
        <fullName evidence="3">Zn(2)-C6 fungal-type domain-containing protein</fullName>
    </recommendedName>
</protein>
<keyword evidence="5" id="KW-1185">Reference proteome</keyword>
<dbReference type="PRINTS" id="PR00755">
    <property type="entry name" value="AFLATOXINBRP"/>
</dbReference>
<evidence type="ECO:0000313" key="4">
    <source>
        <dbReference type="EMBL" id="KAK0750315.1"/>
    </source>
</evidence>
<keyword evidence="1" id="KW-0539">Nucleus</keyword>
<dbReference type="PANTHER" id="PTHR47657:SF7">
    <property type="entry name" value="STEROL REGULATORY ELEMENT-BINDING PROTEIN ECM22"/>
    <property type="match status" value="1"/>
</dbReference>
<dbReference type="PROSITE" id="PS00463">
    <property type="entry name" value="ZN2_CY6_FUNGAL_1"/>
    <property type="match status" value="1"/>
</dbReference>